<reference evidence="2 3" key="1">
    <citation type="submission" date="2021-03" db="EMBL/GenBank/DDBJ databases">
        <title>Whole genome shotgun sequence of Actinoplanes toevensis NBRC 105298.</title>
        <authorList>
            <person name="Komaki H."/>
            <person name="Tamura T."/>
        </authorList>
    </citation>
    <scope>NUCLEOTIDE SEQUENCE [LARGE SCALE GENOMIC DNA]</scope>
    <source>
        <strain evidence="2 3">NBRC 105298</strain>
    </source>
</reference>
<dbReference type="Proteomes" id="UP000677082">
    <property type="component" value="Unassembled WGS sequence"/>
</dbReference>
<keyword evidence="1" id="KW-0472">Membrane</keyword>
<dbReference type="EMBL" id="BOQN01000023">
    <property type="protein sequence ID" value="GIM90155.1"/>
    <property type="molecule type" value="Genomic_DNA"/>
</dbReference>
<name>A0A919W346_9ACTN</name>
<accession>A0A919W346</accession>
<feature type="transmembrane region" description="Helical" evidence="1">
    <location>
        <begin position="35"/>
        <end position="54"/>
    </location>
</feature>
<keyword evidence="3" id="KW-1185">Reference proteome</keyword>
<evidence type="ECO:0000256" key="1">
    <source>
        <dbReference type="SAM" id="Phobius"/>
    </source>
</evidence>
<gene>
    <name evidence="2" type="ORF">Ato02nite_019480</name>
</gene>
<sequence>MNGSQPPAIVIVLVFILMLLPISRWCGYSPSELPAVLGAATALASALIVGLAQMRNSIPQTSQP</sequence>
<protein>
    <submittedName>
        <fullName evidence="2">Uncharacterized protein</fullName>
    </submittedName>
</protein>
<proteinExistence type="predicted"/>
<evidence type="ECO:0000313" key="2">
    <source>
        <dbReference type="EMBL" id="GIM90155.1"/>
    </source>
</evidence>
<dbReference type="AlphaFoldDB" id="A0A919W346"/>
<keyword evidence="1" id="KW-0812">Transmembrane</keyword>
<organism evidence="2 3">
    <name type="scientific">Paractinoplanes toevensis</name>
    <dbReference type="NCBI Taxonomy" id="571911"/>
    <lineage>
        <taxon>Bacteria</taxon>
        <taxon>Bacillati</taxon>
        <taxon>Actinomycetota</taxon>
        <taxon>Actinomycetes</taxon>
        <taxon>Micromonosporales</taxon>
        <taxon>Micromonosporaceae</taxon>
        <taxon>Paractinoplanes</taxon>
    </lineage>
</organism>
<evidence type="ECO:0000313" key="3">
    <source>
        <dbReference type="Proteomes" id="UP000677082"/>
    </source>
</evidence>
<keyword evidence="1" id="KW-1133">Transmembrane helix</keyword>
<comment type="caution">
    <text evidence="2">The sequence shown here is derived from an EMBL/GenBank/DDBJ whole genome shotgun (WGS) entry which is preliminary data.</text>
</comment>
<feature type="transmembrane region" description="Helical" evidence="1">
    <location>
        <begin position="6"/>
        <end position="23"/>
    </location>
</feature>